<keyword evidence="8" id="KW-0675">Receptor</keyword>
<dbReference type="InterPro" id="IPR008969">
    <property type="entry name" value="CarboxyPept-like_regulatory"/>
</dbReference>
<dbReference type="AlphaFoldDB" id="A0A366KQ81"/>
<evidence type="ECO:0000256" key="3">
    <source>
        <dbReference type="ARBA" id="ARBA00022452"/>
    </source>
</evidence>
<sequence length="931" mass="103643">MGKFLKFLIVFIICGYTSSVFAQNVVLRGKVVDHELHPVSSANIKIVETNQFGVTDKDGKFNITLYNIANVSLTFEFTFIGYQKLVKVVEIKGNIIELGNITLKDLNLGLETIDINAKRDYQGSSNSSLIISRDIIEQIPALSLNDLLNQIPNRKVSAPSLQSVQNLTLRSAFSPVSPGFSNIYEQNNAFGVAIIVDGNAISNNMNMQTFNPGLRGSNDISTTIGIDSYGLNGSPTNKYSGDFAFGGTDLRQIPADNIESIEVISGVPSAKYGDLSEGAIIVERQAGKSPGYLRMQLRDNATSYGFSKGFDLGKKNGALNIGANYVNSFADNRDKLKAYKRINLNMMHTNFFGSENRLKNTFSVDYGRNLDGIKRDADDPMEKMVLFNSWNFSVNNRTSYGINSKFLKNISLNLRYATGHQVSYTEEFYNEPYILVSEATTTGIHEGAYVKGIYTAQSLIDGRPLNITGKLDFNAEFKFANITHFLSYGASYSYGANNGLGQVLDPGKPRGLTKTSGTTSLSPNRSERYYDFSTAVAQQDVGLYLEDVFKMSLFNKPLNVRAGIRYDLQNSFPSFSPRINVNYELDKGFRFGFAYGISYKSPGLGQRYPGPTYNEVPLINAYSSNGKANESIYLVYVNRYDPTAEGLKSANSQTFEFSTQIKLQKYNLSLNAFYKNSRNGIGNNRVDNVLDLPVYTATYRTDQQPLLIQTGTKRALITFYEFANNLASNNQGFDLILSTPTYKAIATSFNLSGGFFRSQSKTENLTSQGNPNPSATNKNEALVAFYPPSNSVSYTGNARISSTTHIPKISLFIQAIAEFSLVQKTVNLSRAGIPIAYYDQNYNYIEIKNFDQNNPNYGFFYKPTSELQANNVPVIIPNFHLSIGKEIKKRLKFSFNVYNVFNYQPYYIDSGLSYRYPNQSPTFGAEISLKL</sequence>
<feature type="signal peptide" evidence="10">
    <location>
        <begin position="1"/>
        <end position="22"/>
    </location>
</feature>
<dbReference type="Gene3D" id="2.170.130.10">
    <property type="entry name" value="TonB-dependent receptor, plug domain"/>
    <property type="match status" value="1"/>
</dbReference>
<reference evidence="12 13" key="1">
    <citation type="submission" date="2018-07" db="EMBL/GenBank/DDBJ databases">
        <title>A draft genome of a endophytic bacteria, a new species of Pedobacter.</title>
        <authorList>
            <person name="Zhang Z.D."/>
            <person name="Chen Z.J."/>
        </authorList>
    </citation>
    <scope>NUCLEOTIDE SEQUENCE [LARGE SCALE GENOMIC DNA]</scope>
    <source>
        <strain evidence="12 13">RS10</strain>
    </source>
</reference>
<dbReference type="InterPro" id="IPR036942">
    <property type="entry name" value="Beta-barrel_TonB_sf"/>
</dbReference>
<keyword evidence="5 10" id="KW-0732">Signal</keyword>
<evidence type="ECO:0000256" key="5">
    <source>
        <dbReference type="ARBA" id="ARBA00022729"/>
    </source>
</evidence>
<keyword evidence="13" id="KW-1185">Reference proteome</keyword>
<evidence type="ECO:0000313" key="12">
    <source>
        <dbReference type="EMBL" id="RBQ03826.1"/>
    </source>
</evidence>
<dbReference type="Gene3D" id="2.40.170.20">
    <property type="entry name" value="TonB-dependent receptor, beta-barrel domain"/>
    <property type="match status" value="1"/>
</dbReference>
<accession>A0A366KQ81</accession>
<name>A0A366KQ81_9SPHI</name>
<dbReference type="SUPFAM" id="SSF56935">
    <property type="entry name" value="Porins"/>
    <property type="match status" value="1"/>
</dbReference>
<dbReference type="SUPFAM" id="SSF49464">
    <property type="entry name" value="Carboxypeptidase regulatory domain-like"/>
    <property type="match status" value="1"/>
</dbReference>
<dbReference type="InterPro" id="IPR037066">
    <property type="entry name" value="Plug_dom_sf"/>
</dbReference>
<dbReference type="Pfam" id="PF13715">
    <property type="entry name" value="CarbopepD_reg_2"/>
    <property type="match status" value="1"/>
</dbReference>
<keyword evidence="3" id="KW-1134">Transmembrane beta strand</keyword>
<dbReference type="GO" id="GO:0009279">
    <property type="term" value="C:cell outer membrane"/>
    <property type="evidence" value="ECO:0007669"/>
    <property type="project" value="UniProtKB-SubCell"/>
</dbReference>
<evidence type="ECO:0000256" key="1">
    <source>
        <dbReference type="ARBA" id="ARBA00004571"/>
    </source>
</evidence>
<evidence type="ECO:0000256" key="9">
    <source>
        <dbReference type="ARBA" id="ARBA00023237"/>
    </source>
</evidence>
<protein>
    <recommendedName>
        <fullName evidence="11">TonB-dependent receptor-like beta-barrel domain-containing protein</fullName>
    </recommendedName>
</protein>
<dbReference type="InterPro" id="IPR000531">
    <property type="entry name" value="Beta-barrel_TonB"/>
</dbReference>
<gene>
    <name evidence="12" type="ORF">DRW42_20250</name>
</gene>
<keyword evidence="2" id="KW-0813">Transport</keyword>
<evidence type="ECO:0000256" key="8">
    <source>
        <dbReference type="ARBA" id="ARBA00023170"/>
    </source>
</evidence>
<dbReference type="Pfam" id="PF00593">
    <property type="entry name" value="TonB_dep_Rec_b-barrel"/>
    <property type="match status" value="1"/>
</dbReference>
<keyword evidence="9" id="KW-0998">Cell outer membrane</keyword>
<comment type="subcellular location">
    <subcellularLocation>
        <location evidence="1">Cell outer membrane</location>
        <topology evidence="1">Multi-pass membrane protein</topology>
    </subcellularLocation>
</comment>
<keyword evidence="4" id="KW-0812">Transmembrane</keyword>
<dbReference type="GO" id="GO:0015344">
    <property type="term" value="F:siderophore uptake transmembrane transporter activity"/>
    <property type="evidence" value="ECO:0007669"/>
    <property type="project" value="TreeGrafter"/>
</dbReference>
<evidence type="ECO:0000256" key="7">
    <source>
        <dbReference type="ARBA" id="ARBA00023136"/>
    </source>
</evidence>
<dbReference type="InterPro" id="IPR039426">
    <property type="entry name" value="TonB-dep_rcpt-like"/>
</dbReference>
<dbReference type="PANTHER" id="PTHR30069">
    <property type="entry name" value="TONB-DEPENDENT OUTER MEMBRANE RECEPTOR"/>
    <property type="match status" value="1"/>
</dbReference>
<keyword evidence="6" id="KW-0798">TonB box</keyword>
<dbReference type="Proteomes" id="UP000252081">
    <property type="component" value="Unassembled WGS sequence"/>
</dbReference>
<evidence type="ECO:0000313" key="13">
    <source>
        <dbReference type="Proteomes" id="UP000252081"/>
    </source>
</evidence>
<evidence type="ECO:0000256" key="10">
    <source>
        <dbReference type="SAM" id="SignalP"/>
    </source>
</evidence>
<dbReference type="EMBL" id="QNQU01000019">
    <property type="protein sequence ID" value="RBQ03826.1"/>
    <property type="molecule type" value="Genomic_DNA"/>
</dbReference>
<proteinExistence type="predicted"/>
<organism evidence="12 13">
    <name type="scientific">Pedobacter miscanthi</name>
    <dbReference type="NCBI Taxonomy" id="2259170"/>
    <lineage>
        <taxon>Bacteria</taxon>
        <taxon>Pseudomonadati</taxon>
        <taxon>Bacteroidota</taxon>
        <taxon>Sphingobacteriia</taxon>
        <taxon>Sphingobacteriales</taxon>
        <taxon>Sphingobacteriaceae</taxon>
        <taxon>Pedobacter</taxon>
    </lineage>
</organism>
<dbReference type="GO" id="GO:0044718">
    <property type="term" value="P:siderophore transmembrane transport"/>
    <property type="evidence" value="ECO:0007669"/>
    <property type="project" value="TreeGrafter"/>
</dbReference>
<evidence type="ECO:0000256" key="4">
    <source>
        <dbReference type="ARBA" id="ARBA00022692"/>
    </source>
</evidence>
<comment type="caution">
    <text evidence="12">The sequence shown here is derived from an EMBL/GenBank/DDBJ whole genome shotgun (WGS) entry which is preliminary data.</text>
</comment>
<evidence type="ECO:0000256" key="2">
    <source>
        <dbReference type="ARBA" id="ARBA00022448"/>
    </source>
</evidence>
<dbReference type="PANTHER" id="PTHR30069:SF29">
    <property type="entry name" value="HEMOGLOBIN AND HEMOGLOBIN-HAPTOGLOBIN-BINDING PROTEIN 1-RELATED"/>
    <property type="match status" value="1"/>
</dbReference>
<feature type="chain" id="PRO_5016950217" description="TonB-dependent receptor-like beta-barrel domain-containing protein" evidence="10">
    <location>
        <begin position="23"/>
        <end position="931"/>
    </location>
</feature>
<evidence type="ECO:0000259" key="11">
    <source>
        <dbReference type="Pfam" id="PF00593"/>
    </source>
</evidence>
<feature type="domain" description="TonB-dependent receptor-like beta-barrel" evidence="11">
    <location>
        <begin position="356"/>
        <end position="900"/>
    </location>
</feature>
<keyword evidence="7" id="KW-0472">Membrane</keyword>
<evidence type="ECO:0000256" key="6">
    <source>
        <dbReference type="ARBA" id="ARBA00023077"/>
    </source>
</evidence>